<feature type="transmembrane region" description="Helical" evidence="1">
    <location>
        <begin position="98"/>
        <end position="119"/>
    </location>
</feature>
<evidence type="ECO:0000256" key="1">
    <source>
        <dbReference type="SAM" id="Phobius"/>
    </source>
</evidence>
<name>X1KBG7_9ZZZZ</name>
<sequence>MANLTPEEIREGRWQLGGPRILFWIALILIIIGAIGSIISFFSETFNFVAIWTAAGSLGALLGSIFGLIWALLWVILFWAELAAMSRGRPSAVGLGRFLLIIIMIFSFPIGTIIGAIVWKRFSHPAAQKYLNYI</sequence>
<dbReference type="EMBL" id="BARV01001000">
    <property type="protein sequence ID" value="GAH90965.1"/>
    <property type="molecule type" value="Genomic_DNA"/>
</dbReference>
<dbReference type="AlphaFoldDB" id="X1KBG7"/>
<reference evidence="2" key="1">
    <citation type="journal article" date="2014" name="Front. Microbiol.">
        <title>High frequency of phylogenetically diverse reductive dehalogenase-homologous genes in deep subseafloor sedimentary metagenomes.</title>
        <authorList>
            <person name="Kawai M."/>
            <person name="Futagami T."/>
            <person name="Toyoda A."/>
            <person name="Takaki Y."/>
            <person name="Nishi S."/>
            <person name="Hori S."/>
            <person name="Arai W."/>
            <person name="Tsubouchi T."/>
            <person name="Morono Y."/>
            <person name="Uchiyama I."/>
            <person name="Ito T."/>
            <person name="Fujiyama A."/>
            <person name="Inagaki F."/>
            <person name="Takami H."/>
        </authorList>
    </citation>
    <scope>NUCLEOTIDE SEQUENCE</scope>
    <source>
        <strain evidence="2">Expedition CK06-06</strain>
    </source>
</reference>
<feature type="transmembrane region" description="Helical" evidence="1">
    <location>
        <begin position="21"/>
        <end position="43"/>
    </location>
</feature>
<accession>X1KBG7</accession>
<comment type="caution">
    <text evidence="2">The sequence shown here is derived from an EMBL/GenBank/DDBJ whole genome shotgun (WGS) entry which is preliminary data.</text>
</comment>
<feature type="transmembrane region" description="Helical" evidence="1">
    <location>
        <begin position="49"/>
        <end position="77"/>
    </location>
</feature>
<protein>
    <submittedName>
        <fullName evidence="2">Uncharacterized protein</fullName>
    </submittedName>
</protein>
<organism evidence="2">
    <name type="scientific">marine sediment metagenome</name>
    <dbReference type="NCBI Taxonomy" id="412755"/>
    <lineage>
        <taxon>unclassified sequences</taxon>
        <taxon>metagenomes</taxon>
        <taxon>ecological metagenomes</taxon>
    </lineage>
</organism>
<keyword evidence="1" id="KW-1133">Transmembrane helix</keyword>
<keyword evidence="1" id="KW-0472">Membrane</keyword>
<evidence type="ECO:0000313" key="2">
    <source>
        <dbReference type="EMBL" id="GAH90965.1"/>
    </source>
</evidence>
<keyword evidence="1" id="KW-0812">Transmembrane</keyword>
<proteinExistence type="predicted"/>
<gene>
    <name evidence="2" type="ORF">S06H3_03162</name>
</gene>